<accession>A0A0V1M5F2</accession>
<proteinExistence type="predicted"/>
<evidence type="ECO:0000313" key="1">
    <source>
        <dbReference type="EMBL" id="KRZ66936.1"/>
    </source>
</evidence>
<feature type="non-terminal residue" evidence="1">
    <location>
        <position position="1"/>
    </location>
</feature>
<evidence type="ECO:0000313" key="2">
    <source>
        <dbReference type="Proteomes" id="UP000054843"/>
    </source>
</evidence>
<keyword evidence="2" id="KW-1185">Reference proteome</keyword>
<gene>
    <name evidence="1" type="ORF">T10_10254</name>
</gene>
<dbReference type="EMBL" id="JYDO01000217">
    <property type="protein sequence ID" value="KRZ66936.1"/>
    <property type="molecule type" value="Genomic_DNA"/>
</dbReference>
<dbReference type="AlphaFoldDB" id="A0A0V1M5F2"/>
<name>A0A0V1M5F2_9BILA</name>
<organism evidence="1 2">
    <name type="scientific">Trichinella papuae</name>
    <dbReference type="NCBI Taxonomy" id="268474"/>
    <lineage>
        <taxon>Eukaryota</taxon>
        <taxon>Metazoa</taxon>
        <taxon>Ecdysozoa</taxon>
        <taxon>Nematoda</taxon>
        <taxon>Enoplea</taxon>
        <taxon>Dorylaimia</taxon>
        <taxon>Trichinellida</taxon>
        <taxon>Trichinellidae</taxon>
        <taxon>Trichinella</taxon>
    </lineage>
</organism>
<protein>
    <recommendedName>
        <fullName evidence="3">MULE transposase domain-containing protein</fullName>
    </recommendedName>
</protein>
<reference evidence="1 2" key="1">
    <citation type="submission" date="2015-01" db="EMBL/GenBank/DDBJ databases">
        <title>Evolution of Trichinella species and genotypes.</title>
        <authorList>
            <person name="Korhonen P.K."/>
            <person name="Edoardo P."/>
            <person name="Giuseppe L.R."/>
            <person name="Gasser R.B."/>
        </authorList>
    </citation>
    <scope>NUCLEOTIDE SEQUENCE [LARGE SCALE GENOMIC DNA]</scope>
    <source>
        <strain evidence="1">ISS1980</strain>
    </source>
</reference>
<comment type="caution">
    <text evidence="1">The sequence shown here is derived from an EMBL/GenBank/DDBJ whole genome shotgun (WGS) entry which is preliminary data.</text>
</comment>
<evidence type="ECO:0008006" key="3">
    <source>
        <dbReference type="Google" id="ProtNLM"/>
    </source>
</evidence>
<sequence length="297" mass="33857">LHKNQRNQIYRGQCYTLKRTNRTYKYWMCAETFCHQQQLNELRRLAAEELRSSASSSLDTAAYFPTAVESKTIPQIYDEEAAAASTEPSTCGQFPIFKEVRSVMYKQRAKRFPKFPRDRWDLVFAPAFTITTSGMAFLFPQSASKHILVFSTANSIRLQAATKTWGMDGTFKVVPQWYQQLFTIHAFAAGKLVPAVYGLCTSKDIDTCGFLFQALITRAAALEVDLKPDTIICDLQAVHRKVGELGLKTRYRSDERSRRNIKMLLVTTFFPVPQVDMGVTLRNGCYRKKARRDGNAN</sequence>
<dbReference type="Proteomes" id="UP000054843">
    <property type="component" value="Unassembled WGS sequence"/>
</dbReference>